<dbReference type="EMBL" id="CP015267">
    <property type="protein sequence ID" value="ASL13469.1"/>
    <property type="molecule type" value="Genomic_DNA"/>
</dbReference>
<protein>
    <submittedName>
        <fullName evidence="1">Uncharacterized protein</fullName>
    </submittedName>
</protein>
<sequence>MGYSTSDFLGLGVHSDDATGTAVNTSSVITVADTDDMARHRARASP</sequence>
<organism evidence="1 2">
    <name type="scientific">Mycobacterium intracellulare subsp. chimaera</name>
    <dbReference type="NCBI Taxonomy" id="222805"/>
    <lineage>
        <taxon>Bacteria</taxon>
        <taxon>Bacillati</taxon>
        <taxon>Actinomycetota</taxon>
        <taxon>Actinomycetes</taxon>
        <taxon>Mycobacteriales</taxon>
        <taxon>Mycobacteriaceae</taxon>
        <taxon>Mycobacterium</taxon>
        <taxon>Mycobacterium avium complex (MAC)</taxon>
    </lineage>
</organism>
<dbReference type="Proteomes" id="UP000198286">
    <property type="component" value="Chromosome"/>
</dbReference>
<evidence type="ECO:0000313" key="2">
    <source>
        <dbReference type="Proteomes" id="UP000198286"/>
    </source>
</evidence>
<name>A0A220XPW0_MYCIT</name>
<proteinExistence type="predicted"/>
<reference evidence="1 2" key="1">
    <citation type="journal article" date="2017" name="Lancet Infect. Dis.">
        <title>Global outbreak of severe Mycobacterium chimaera disease after cardiac surgery: a molecular epidemiological study.</title>
        <authorList>
            <person name="van Ingen J."/>
            <person name="Kohl T."/>
            <person name="Kranzer K."/>
            <person name="Hasse B."/>
            <person name="Keller P."/>
            <person name="Szafranska A."/>
            <person name="Hillemann D."/>
            <person name="Chand M."/>
            <person name="Schreiber P."/>
            <person name="Sommerstein R."/>
            <person name="Berger C."/>
            <person name="Genoni M."/>
            <person name="Ruegg C."/>
            <person name="Troillet N."/>
            <person name="Widmer A.F."/>
            <person name="Becker S.L."/>
            <person name="Herrmann M."/>
            <person name="Eckmanns T."/>
            <person name="Haller S."/>
            <person name="Hoeller C."/>
            <person name="Debast S.B."/>
            <person name="Wolfhagen M.J."/>
            <person name="Hopman J."/>
            <person name="Kluytmans J."/>
            <person name="Langelaar M."/>
            <person name="Notermans D.W."/>
            <person name="ten Oever J."/>
            <person name="van den Barselaar P."/>
            <person name="Vonk A.B.A."/>
            <person name="Vos M.C."/>
            <person name="Ahmed N."/>
            <person name="Brown T."/>
            <person name="Crook D."/>
            <person name="Lamagni T."/>
            <person name="Phin N."/>
            <person name="Smith E.G."/>
            <person name="Zambon M."/>
            <person name="Serr A."/>
            <person name="Goetting T."/>
            <person name="Ebner W."/>
            <person name="Thuermer A."/>
            <person name="Utpatel C."/>
            <person name="Sproer C."/>
            <person name="Bunk B."/>
            <person name="Nubel U."/>
            <person name="Bloemberg G."/>
            <person name="Bottger E."/>
            <person name="Niemann S."/>
            <person name="Wagner D."/>
            <person name="Sax H."/>
        </authorList>
    </citation>
    <scope>NUCLEOTIDE SEQUENCE [LARGE SCALE GENOMIC DNA]</scope>
    <source>
        <strain evidence="1 2">ZUERICH-2</strain>
    </source>
</reference>
<evidence type="ECO:0000313" key="1">
    <source>
        <dbReference type="EMBL" id="ASL13469.1"/>
    </source>
</evidence>
<gene>
    <name evidence="1" type="ORF">MYCOZU2_01027</name>
</gene>
<dbReference type="AlphaFoldDB" id="A0A220XPW0"/>
<accession>A0A220XPW0</accession>